<keyword evidence="3" id="KW-0964">Secreted</keyword>
<evidence type="ECO:0000313" key="7">
    <source>
        <dbReference type="Proteomes" id="UP001205105"/>
    </source>
</evidence>
<comment type="similarity">
    <text evidence="2">Belongs to the GILT family.</text>
</comment>
<evidence type="ECO:0000256" key="5">
    <source>
        <dbReference type="ARBA" id="ARBA00023180"/>
    </source>
</evidence>
<comment type="caution">
    <text evidence="6">The sequence shown here is derived from an EMBL/GenBank/DDBJ whole genome shotgun (WGS) entry which is preliminary data.</text>
</comment>
<sequence>MSGRPQGVQCQHGPNECALNRVVNCATSHYPDQAQWLRFVNCLESAPLRQMLEAVDECAHKSGMDASALHECAEGREGDELEREAAQQTEALCPPHTYVPWVLVNSIPLGQSFDALKLFICVAFTGNPKPAHCYDPPAAAAAAGSAAGVALLPPGGVTRQSAAA</sequence>
<proteinExistence type="inferred from homology"/>
<dbReference type="Proteomes" id="UP001205105">
    <property type="component" value="Unassembled WGS sequence"/>
</dbReference>
<evidence type="ECO:0000256" key="4">
    <source>
        <dbReference type="ARBA" id="ARBA00022729"/>
    </source>
</evidence>
<dbReference type="PANTHER" id="PTHR13234">
    <property type="entry name" value="GAMMA-INTERFERON INDUCIBLE LYSOSOMAL THIOL REDUCTASE GILT"/>
    <property type="match status" value="1"/>
</dbReference>
<keyword evidence="5" id="KW-0325">Glycoprotein</keyword>
<evidence type="ECO:0000313" key="6">
    <source>
        <dbReference type="EMBL" id="KAI7839416.1"/>
    </source>
</evidence>
<keyword evidence="7" id="KW-1185">Reference proteome</keyword>
<dbReference type="EMBL" id="JADXDR010000101">
    <property type="protein sequence ID" value="KAI7839416.1"/>
    <property type="molecule type" value="Genomic_DNA"/>
</dbReference>
<keyword evidence="4" id="KW-0732">Signal</keyword>
<dbReference type="GO" id="GO:0016671">
    <property type="term" value="F:oxidoreductase activity, acting on a sulfur group of donors, disulfide as acceptor"/>
    <property type="evidence" value="ECO:0007669"/>
    <property type="project" value="InterPro"/>
</dbReference>
<accession>A0AAD5DNI9</accession>
<dbReference type="Pfam" id="PF03227">
    <property type="entry name" value="GILT"/>
    <property type="match status" value="1"/>
</dbReference>
<comment type="subcellular location">
    <subcellularLocation>
        <location evidence="1">Secreted</location>
    </subcellularLocation>
</comment>
<dbReference type="PANTHER" id="PTHR13234:SF8">
    <property type="entry name" value="GAMMA-INTERFERON-INDUCIBLE LYSOSOMAL THIOL REDUCTASE"/>
    <property type="match status" value="1"/>
</dbReference>
<evidence type="ECO:0008006" key="8">
    <source>
        <dbReference type="Google" id="ProtNLM"/>
    </source>
</evidence>
<evidence type="ECO:0000256" key="3">
    <source>
        <dbReference type="ARBA" id="ARBA00022525"/>
    </source>
</evidence>
<evidence type="ECO:0000256" key="1">
    <source>
        <dbReference type="ARBA" id="ARBA00004613"/>
    </source>
</evidence>
<name>A0AAD5DNI9_9CHLO</name>
<reference evidence="6" key="1">
    <citation type="submission" date="2020-11" db="EMBL/GenBank/DDBJ databases">
        <title>Chlorella ohadii genome sequencing and assembly.</title>
        <authorList>
            <person name="Murik O."/>
            <person name="Treves H."/>
            <person name="Kedem I."/>
            <person name="Shotland Y."/>
            <person name="Kaplan A."/>
        </authorList>
    </citation>
    <scope>NUCLEOTIDE SEQUENCE</scope>
    <source>
        <strain evidence="6">1</strain>
    </source>
</reference>
<protein>
    <recommendedName>
        <fullName evidence="8">Gamma-interferon-inducible lysosomal thiol reductase</fullName>
    </recommendedName>
</protein>
<dbReference type="AlphaFoldDB" id="A0AAD5DNI9"/>
<organism evidence="6 7">
    <name type="scientific">Chlorella ohadii</name>
    <dbReference type="NCBI Taxonomy" id="2649997"/>
    <lineage>
        <taxon>Eukaryota</taxon>
        <taxon>Viridiplantae</taxon>
        <taxon>Chlorophyta</taxon>
        <taxon>core chlorophytes</taxon>
        <taxon>Trebouxiophyceae</taxon>
        <taxon>Chlorellales</taxon>
        <taxon>Chlorellaceae</taxon>
        <taxon>Chlorella clade</taxon>
        <taxon>Chlorella</taxon>
    </lineage>
</organism>
<evidence type="ECO:0000256" key="2">
    <source>
        <dbReference type="ARBA" id="ARBA00005679"/>
    </source>
</evidence>
<dbReference type="GO" id="GO:0005576">
    <property type="term" value="C:extracellular region"/>
    <property type="evidence" value="ECO:0007669"/>
    <property type="project" value="UniProtKB-SubCell"/>
</dbReference>
<gene>
    <name evidence="6" type="ORF">COHA_006817</name>
</gene>
<dbReference type="InterPro" id="IPR004911">
    <property type="entry name" value="Interferon-induced_GILT"/>
</dbReference>